<evidence type="ECO:0000313" key="2">
    <source>
        <dbReference type="EMBL" id="MDN7129404.1"/>
    </source>
</evidence>
<dbReference type="InterPro" id="IPR036513">
    <property type="entry name" value="STAS_dom_sf"/>
</dbReference>
<dbReference type="Proteomes" id="UP001169491">
    <property type="component" value="Unassembled WGS sequence"/>
</dbReference>
<dbReference type="EMBL" id="JAGGJC010000001">
    <property type="protein sequence ID" value="MDN7129404.1"/>
    <property type="molecule type" value="Genomic_DNA"/>
</dbReference>
<evidence type="ECO:0000259" key="1">
    <source>
        <dbReference type="PROSITE" id="PS50801"/>
    </source>
</evidence>
<comment type="caution">
    <text evidence="2">The sequence shown here is derived from an EMBL/GenBank/DDBJ whole genome shotgun (WGS) entry which is preliminary data.</text>
</comment>
<protein>
    <submittedName>
        <fullName evidence="2">STAS domain-containing protein</fullName>
    </submittedName>
</protein>
<feature type="domain" description="STAS" evidence="1">
    <location>
        <begin position="14"/>
        <end position="100"/>
    </location>
</feature>
<dbReference type="InterPro" id="IPR052746">
    <property type="entry name" value="MlaB_ABC_Transporter"/>
</dbReference>
<dbReference type="RefSeq" id="WP_301719426.1">
    <property type="nucleotide sequence ID" value="NZ_JAGGJC010000001.1"/>
</dbReference>
<organism evidence="2 3">
    <name type="scientific">Pseudidiomarina terrestris</name>
    <dbReference type="NCBI Taxonomy" id="2820060"/>
    <lineage>
        <taxon>Bacteria</taxon>
        <taxon>Pseudomonadati</taxon>
        <taxon>Pseudomonadota</taxon>
        <taxon>Gammaproteobacteria</taxon>
        <taxon>Alteromonadales</taxon>
        <taxon>Idiomarinaceae</taxon>
        <taxon>Pseudidiomarina</taxon>
    </lineage>
</organism>
<dbReference type="PANTHER" id="PTHR35849:SF1">
    <property type="entry name" value="INTERMEMBRANE PHOSPHOLIPID TRANSPORT SYSTEM BINDING PROTEIN MLAB"/>
    <property type="match status" value="1"/>
</dbReference>
<sequence length="100" mass="11283">MTAQLSWQQEDETLTFKGELTRATVARAWGQRKDWYADGQERLTVDLESVEHVDSAGVAMLLQLKKYLMQRKCELAITNPSQQFDAIVEVSGGSSLLKHV</sequence>
<dbReference type="Gene3D" id="3.30.750.24">
    <property type="entry name" value="STAS domain"/>
    <property type="match status" value="1"/>
</dbReference>
<reference evidence="2 3" key="1">
    <citation type="submission" date="2021-03" db="EMBL/GenBank/DDBJ databases">
        <title>Pseudidiomarina terrestris, a new bacterium isolated from saline soil.</title>
        <authorList>
            <person name="Galisteo C."/>
            <person name="De La Haba R."/>
            <person name="Sanchez-Porro C."/>
            <person name="Ventosa A."/>
        </authorList>
    </citation>
    <scope>NUCLEOTIDE SEQUENCE [LARGE SCALE GENOMIC DNA]</scope>
    <source>
        <strain evidence="3">1APR75-15</strain>
    </source>
</reference>
<dbReference type="InterPro" id="IPR002645">
    <property type="entry name" value="STAS_dom"/>
</dbReference>
<keyword evidence="3" id="KW-1185">Reference proteome</keyword>
<dbReference type="SUPFAM" id="SSF52091">
    <property type="entry name" value="SpoIIaa-like"/>
    <property type="match status" value="1"/>
</dbReference>
<dbReference type="PANTHER" id="PTHR35849">
    <property type="entry name" value="BLR2341 PROTEIN"/>
    <property type="match status" value="1"/>
</dbReference>
<dbReference type="PROSITE" id="PS50801">
    <property type="entry name" value="STAS"/>
    <property type="match status" value="1"/>
</dbReference>
<evidence type="ECO:0000313" key="3">
    <source>
        <dbReference type="Proteomes" id="UP001169491"/>
    </source>
</evidence>
<name>A0ABT8MHI7_9GAMM</name>
<dbReference type="InterPro" id="IPR058548">
    <property type="entry name" value="MlaB-like_STAS"/>
</dbReference>
<dbReference type="Pfam" id="PF13466">
    <property type="entry name" value="STAS_2"/>
    <property type="match status" value="1"/>
</dbReference>
<dbReference type="CDD" id="cd07043">
    <property type="entry name" value="STAS_anti-anti-sigma_factors"/>
    <property type="match status" value="1"/>
</dbReference>
<gene>
    <name evidence="2" type="ORF">J6I92_05930</name>
</gene>
<accession>A0ABT8MHI7</accession>
<proteinExistence type="predicted"/>